<protein>
    <submittedName>
        <fullName evidence="2">Uncharacterized protein</fullName>
    </submittedName>
</protein>
<keyword evidence="3" id="KW-1185">Reference proteome</keyword>
<gene>
    <name evidence="2" type="ORF">Hypma_008658</name>
</gene>
<feature type="compositionally biased region" description="Acidic residues" evidence="1">
    <location>
        <begin position="545"/>
        <end position="580"/>
    </location>
</feature>
<feature type="region of interest" description="Disordered" evidence="1">
    <location>
        <begin position="1"/>
        <end position="160"/>
    </location>
</feature>
<feature type="region of interest" description="Disordered" evidence="1">
    <location>
        <begin position="341"/>
        <end position="435"/>
    </location>
</feature>
<reference evidence="2" key="1">
    <citation type="submission" date="2018-04" db="EMBL/GenBank/DDBJ databases">
        <title>Whole genome sequencing of Hypsizygus marmoreus.</title>
        <authorList>
            <person name="Choi I.-G."/>
            <person name="Min B."/>
            <person name="Kim J.-G."/>
            <person name="Kim S."/>
            <person name="Oh Y.-L."/>
            <person name="Kong W.-S."/>
            <person name="Park H."/>
            <person name="Jeong J."/>
            <person name="Song E.-S."/>
        </authorList>
    </citation>
    <scope>NUCLEOTIDE SEQUENCE [LARGE SCALE GENOMIC DNA]</scope>
    <source>
        <strain evidence="2">51987-8</strain>
    </source>
</reference>
<feature type="compositionally biased region" description="Low complexity" evidence="1">
    <location>
        <begin position="69"/>
        <end position="83"/>
    </location>
</feature>
<evidence type="ECO:0000313" key="2">
    <source>
        <dbReference type="EMBL" id="RDB24196.1"/>
    </source>
</evidence>
<name>A0A369JZQ5_HYPMA</name>
<accession>A0A369JZQ5</accession>
<dbReference type="Proteomes" id="UP000076154">
    <property type="component" value="Unassembled WGS sequence"/>
</dbReference>
<dbReference type="PANTHER" id="PTHR35711:SF1">
    <property type="entry name" value="ECTODERMAL, ISOFORM F"/>
    <property type="match status" value="1"/>
</dbReference>
<dbReference type="AlphaFoldDB" id="A0A369JZQ5"/>
<dbReference type="OrthoDB" id="3363386at2759"/>
<dbReference type="STRING" id="39966.A0A369JZQ5"/>
<evidence type="ECO:0000313" key="3">
    <source>
        <dbReference type="Proteomes" id="UP000076154"/>
    </source>
</evidence>
<dbReference type="EMBL" id="LUEZ02000045">
    <property type="protein sequence ID" value="RDB24196.1"/>
    <property type="molecule type" value="Genomic_DNA"/>
</dbReference>
<feature type="compositionally biased region" description="Polar residues" evidence="1">
    <location>
        <begin position="1"/>
        <end position="10"/>
    </location>
</feature>
<feature type="compositionally biased region" description="Polar residues" evidence="1">
    <location>
        <begin position="269"/>
        <end position="279"/>
    </location>
</feature>
<feature type="compositionally biased region" description="Basic residues" evidence="1">
    <location>
        <begin position="501"/>
        <end position="513"/>
    </location>
</feature>
<feature type="compositionally biased region" description="Low complexity" evidence="1">
    <location>
        <begin position="129"/>
        <end position="160"/>
    </location>
</feature>
<comment type="caution">
    <text evidence="2">The sequence shown here is derived from an EMBL/GenBank/DDBJ whole genome shotgun (WGS) entry which is preliminary data.</text>
</comment>
<evidence type="ECO:0000256" key="1">
    <source>
        <dbReference type="SAM" id="MobiDB-lite"/>
    </source>
</evidence>
<feature type="compositionally biased region" description="Basic and acidic residues" evidence="1">
    <location>
        <begin position="396"/>
        <end position="418"/>
    </location>
</feature>
<proteinExistence type="predicted"/>
<feature type="compositionally biased region" description="Low complexity" evidence="1">
    <location>
        <begin position="11"/>
        <end position="28"/>
    </location>
</feature>
<feature type="compositionally biased region" description="Low complexity" evidence="1">
    <location>
        <begin position="255"/>
        <end position="268"/>
    </location>
</feature>
<feature type="compositionally biased region" description="Polar residues" evidence="1">
    <location>
        <begin position="211"/>
        <end position="239"/>
    </location>
</feature>
<organism evidence="2 3">
    <name type="scientific">Hypsizygus marmoreus</name>
    <name type="common">White beech mushroom</name>
    <name type="synonym">Agaricus marmoreus</name>
    <dbReference type="NCBI Taxonomy" id="39966"/>
    <lineage>
        <taxon>Eukaryota</taxon>
        <taxon>Fungi</taxon>
        <taxon>Dikarya</taxon>
        <taxon>Basidiomycota</taxon>
        <taxon>Agaricomycotina</taxon>
        <taxon>Agaricomycetes</taxon>
        <taxon>Agaricomycetidae</taxon>
        <taxon>Agaricales</taxon>
        <taxon>Tricholomatineae</taxon>
        <taxon>Lyophyllaceae</taxon>
        <taxon>Hypsizygus</taxon>
    </lineage>
</organism>
<feature type="compositionally biased region" description="Gly residues" evidence="1">
    <location>
        <begin position="353"/>
        <end position="362"/>
    </location>
</feature>
<feature type="compositionally biased region" description="Acidic residues" evidence="1">
    <location>
        <begin position="47"/>
        <end position="68"/>
    </location>
</feature>
<dbReference type="InParanoid" id="A0A369JZQ5"/>
<dbReference type="PANTHER" id="PTHR35711">
    <property type="entry name" value="EXPRESSED PROTEIN"/>
    <property type="match status" value="1"/>
</dbReference>
<feature type="region of interest" description="Disordered" evidence="1">
    <location>
        <begin position="498"/>
        <end position="600"/>
    </location>
</feature>
<sequence>MSILQHNDVPSLSTSSSTASSSSSSVSSITGRRIRFAPLPDPRALEDADDDNATDDDDHDVLDIDDPSLPDSKPCSLSSSPPSEADDHTPAPAKPTTQQLLSHPPIYHAPSWSRPKSLNLLRPFPFRKSSPTSSSLSLTPTASVDSNNTSTPTNATTTSFSSKNFSTEEILTLGTINLFRASSKNPDSSSKHDAGSSGGWGFGLTRWSSAGSHKTGSPLARSQSSQSYTPASTSPSMSSRLKLGSDSKKAKTKPRSSSTASSTTSNSANGTPLTKSTSFPVRKGTRMLNGRVYGGPKNRANKDKDANPFANARDEDPEFVEWGYGGMGSVRGGKQAGVIGAGKGGTRWERLQGDGGFAGVGGGEKKGVGGTSVAEGGAGDDGDDGSGMGWVKKRKEQREKREREAREKAEAEAEKPTEAETAGESTPAPIETPNENGEVLATIEEVSIPEPVESIPVAPIPTTPAPALANNSTHTLVPIPTPLASPALEHNLTAVTLPVHLSRKPSQPHRRTSRSALVDVVPPANTTTTTTTVVSPGADQRPLEEESESESEEEDEDEDESKGDDEEEEEDEDEEEDEETEARRKTALGAGVEKISRHNN</sequence>
<feature type="region of interest" description="Disordered" evidence="1">
    <location>
        <begin position="211"/>
        <end position="315"/>
    </location>
</feature>